<dbReference type="Proteomes" id="UP000008148">
    <property type="component" value="Chromosome"/>
</dbReference>
<protein>
    <submittedName>
        <fullName evidence="2">Uncharacterized protein</fullName>
    </submittedName>
</protein>
<keyword evidence="1" id="KW-1133">Transmembrane helix</keyword>
<accession>A8AIW7</accession>
<dbReference type="AlphaFoldDB" id="A8AIW7"/>
<keyword evidence="1" id="KW-0472">Membrane</keyword>
<sequence length="36" mass="4092">MICIIMQNIAFILLIIIISAIFLLPANLFMFIAHSE</sequence>
<dbReference type="HOGENOM" id="CLU_3355321_0_0_6"/>
<feature type="transmembrane region" description="Helical" evidence="1">
    <location>
        <begin position="12"/>
        <end position="33"/>
    </location>
</feature>
<gene>
    <name evidence="2" type="ordered locus">CKO_02308</name>
</gene>
<dbReference type="KEGG" id="cko:CKO_02308"/>
<name>A8AIW7_CITK8</name>
<evidence type="ECO:0000256" key="1">
    <source>
        <dbReference type="SAM" id="Phobius"/>
    </source>
</evidence>
<evidence type="ECO:0000313" key="2">
    <source>
        <dbReference type="EMBL" id="ABV13430.1"/>
    </source>
</evidence>
<organism evidence="2 3">
    <name type="scientific">Citrobacter koseri (strain ATCC BAA-895 / CDC 4225-83 / SGSC4696)</name>
    <dbReference type="NCBI Taxonomy" id="290338"/>
    <lineage>
        <taxon>Bacteria</taxon>
        <taxon>Pseudomonadati</taxon>
        <taxon>Pseudomonadota</taxon>
        <taxon>Gammaproteobacteria</taxon>
        <taxon>Enterobacterales</taxon>
        <taxon>Enterobacteriaceae</taxon>
        <taxon>Citrobacter</taxon>
    </lineage>
</organism>
<proteinExistence type="predicted"/>
<keyword evidence="1" id="KW-0812">Transmembrane</keyword>
<keyword evidence="3" id="KW-1185">Reference proteome</keyword>
<dbReference type="EMBL" id="CP000822">
    <property type="protein sequence ID" value="ABV13430.1"/>
    <property type="molecule type" value="Genomic_DNA"/>
</dbReference>
<evidence type="ECO:0000313" key="3">
    <source>
        <dbReference type="Proteomes" id="UP000008148"/>
    </source>
</evidence>
<reference evidence="2 3" key="1">
    <citation type="submission" date="2007-08" db="EMBL/GenBank/DDBJ databases">
        <authorList>
            <consortium name="The Citrobacter koseri Genome Sequencing Project"/>
            <person name="McClelland M."/>
            <person name="Sanderson E.K."/>
            <person name="Porwollik S."/>
            <person name="Spieth J."/>
            <person name="Clifton W.S."/>
            <person name="Latreille P."/>
            <person name="Courtney L."/>
            <person name="Wang C."/>
            <person name="Pepin K."/>
            <person name="Bhonagiri V."/>
            <person name="Nash W."/>
            <person name="Johnson M."/>
            <person name="Thiruvilangam P."/>
            <person name="Wilson R."/>
        </authorList>
    </citation>
    <scope>NUCLEOTIDE SEQUENCE [LARGE SCALE GENOMIC DNA]</scope>
    <source>
        <strain evidence="3">ATCC BAA-895 / CDC 4225-83 / SGSC4696</strain>
    </source>
</reference>